<dbReference type="RefSeq" id="WP_160655411.1">
    <property type="nucleotide sequence ID" value="NZ_RSEJ01000024.1"/>
</dbReference>
<dbReference type="Proteomes" id="UP000738517">
    <property type="component" value="Unassembled WGS sequence"/>
</dbReference>
<protein>
    <recommendedName>
        <fullName evidence="2">Chemotaxis methyl-accepting receptor HlyB-like 4HB MCP domain-containing protein</fullName>
    </recommendedName>
</protein>
<proteinExistence type="predicted"/>
<evidence type="ECO:0000259" key="2">
    <source>
        <dbReference type="Pfam" id="PF12729"/>
    </source>
</evidence>
<feature type="transmembrane region" description="Helical" evidence="1">
    <location>
        <begin position="7"/>
        <end position="26"/>
    </location>
</feature>
<accession>A0ABW9YLU1</accession>
<dbReference type="Pfam" id="PF12729">
    <property type="entry name" value="4HB_MCP_1"/>
    <property type="match status" value="1"/>
</dbReference>
<keyword evidence="1" id="KW-0472">Membrane</keyword>
<evidence type="ECO:0000313" key="4">
    <source>
        <dbReference type="Proteomes" id="UP000738517"/>
    </source>
</evidence>
<gene>
    <name evidence="3" type="ORF">EIZ48_20145</name>
</gene>
<evidence type="ECO:0000256" key="1">
    <source>
        <dbReference type="SAM" id="Phobius"/>
    </source>
</evidence>
<reference evidence="3 4" key="1">
    <citation type="journal article" date="2017" name="Int. J. Syst. Evol. Microbiol.">
        <title>Photobacterium alginatilyticum sp. nov., a marine bacterium isolated from bottom seawater.</title>
        <authorList>
            <person name="Wang X."/>
            <person name="Wang Y."/>
            <person name="Yang X."/>
            <person name="Sun H."/>
            <person name="Li B."/>
            <person name="Zhang X.H."/>
        </authorList>
    </citation>
    <scope>NUCLEOTIDE SEQUENCE [LARGE SCALE GENOMIC DNA]</scope>
    <source>
        <strain evidence="3 4">P03D4</strain>
    </source>
</reference>
<keyword evidence="1" id="KW-1133">Transmembrane helix</keyword>
<organism evidence="3 4">
    <name type="scientific">Photobacterium alginatilyticum</name>
    <dbReference type="NCBI Taxonomy" id="1775171"/>
    <lineage>
        <taxon>Bacteria</taxon>
        <taxon>Pseudomonadati</taxon>
        <taxon>Pseudomonadota</taxon>
        <taxon>Gammaproteobacteria</taxon>
        <taxon>Vibrionales</taxon>
        <taxon>Vibrionaceae</taxon>
        <taxon>Photobacterium</taxon>
    </lineage>
</organism>
<sequence length="120" mass="13553">MNVKTKLLINYFLVILSMIVLSGYFVSRIELIGNLTVKMYNHPLTVTRAATYADADIVRMHLGMKDVVLAKNLAARDAAITDVSRLEEKVFENLAIVKEKILGVEGAKLIEETIDVFRQW</sequence>
<evidence type="ECO:0000313" key="3">
    <source>
        <dbReference type="EMBL" id="NBI54832.1"/>
    </source>
</evidence>
<keyword evidence="4" id="KW-1185">Reference proteome</keyword>
<dbReference type="InterPro" id="IPR024478">
    <property type="entry name" value="HlyB_4HB_MCP"/>
</dbReference>
<feature type="domain" description="Chemotaxis methyl-accepting receptor HlyB-like 4HB MCP" evidence="2">
    <location>
        <begin position="1"/>
        <end position="119"/>
    </location>
</feature>
<dbReference type="EMBL" id="RSEJ01000024">
    <property type="protein sequence ID" value="NBI54832.1"/>
    <property type="molecule type" value="Genomic_DNA"/>
</dbReference>
<comment type="caution">
    <text evidence="3">The sequence shown here is derived from an EMBL/GenBank/DDBJ whole genome shotgun (WGS) entry which is preliminary data.</text>
</comment>
<name>A0ABW9YLU1_9GAMM</name>
<keyword evidence="1" id="KW-0812">Transmembrane</keyword>